<dbReference type="PANTHER" id="PTHR43283">
    <property type="entry name" value="BETA-LACTAMASE-RELATED"/>
    <property type="match status" value="1"/>
</dbReference>
<name>A0A8K0R4V2_9PLEO</name>
<dbReference type="AlphaFoldDB" id="A0A8K0R4V2"/>
<dbReference type="PANTHER" id="PTHR43283:SF3">
    <property type="entry name" value="BETA-LACTAMASE FAMILY PROTEIN (AFU_ORTHOLOGUE AFUA_5G07500)"/>
    <property type="match status" value="1"/>
</dbReference>
<gene>
    <name evidence="2" type="ORF">FB567DRAFT_52349</name>
</gene>
<dbReference type="InterPro" id="IPR050789">
    <property type="entry name" value="Diverse_Enzym_Activities"/>
</dbReference>
<evidence type="ECO:0000313" key="2">
    <source>
        <dbReference type="EMBL" id="KAH7086828.1"/>
    </source>
</evidence>
<dbReference type="Pfam" id="PF00144">
    <property type="entry name" value="Beta-lactamase"/>
    <property type="match status" value="1"/>
</dbReference>
<protein>
    <submittedName>
        <fullName evidence="2">Beta-lactamase family protein</fullName>
    </submittedName>
</protein>
<dbReference type="InterPro" id="IPR012338">
    <property type="entry name" value="Beta-lactam/transpept-like"/>
</dbReference>
<keyword evidence="3" id="KW-1185">Reference proteome</keyword>
<dbReference type="Proteomes" id="UP000813461">
    <property type="component" value="Unassembled WGS sequence"/>
</dbReference>
<evidence type="ECO:0000259" key="1">
    <source>
        <dbReference type="Pfam" id="PF00144"/>
    </source>
</evidence>
<organism evidence="2 3">
    <name type="scientific">Paraphoma chrysanthemicola</name>
    <dbReference type="NCBI Taxonomy" id="798071"/>
    <lineage>
        <taxon>Eukaryota</taxon>
        <taxon>Fungi</taxon>
        <taxon>Dikarya</taxon>
        <taxon>Ascomycota</taxon>
        <taxon>Pezizomycotina</taxon>
        <taxon>Dothideomycetes</taxon>
        <taxon>Pleosporomycetidae</taxon>
        <taxon>Pleosporales</taxon>
        <taxon>Pleosporineae</taxon>
        <taxon>Phaeosphaeriaceae</taxon>
        <taxon>Paraphoma</taxon>
    </lineage>
</organism>
<comment type="caution">
    <text evidence="2">The sequence shown here is derived from an EMBL/GenBank/DDBJ whole genome shotgun (WGS) entry which is preliminary data.</text>
</comment>
<dbReference type="InterPro" id="IPR001466">
    <property type="entry name" value="Beta-lactam-related"/>
</dbReference>
<sequence>MSPKISNEAIASLREYIDTSTTPSSTTSILPSALVYITDAYNTTLFAHASSSITPSTPPNAHSISVIQSLTKLVGAIAYLRLVERGLASLDDPALIAKHLPELAAKKVLTGFTTDENGTKHWTFEDRKGDITPRMLLNHTYGGGHTYFNTLLYTYFQDKVPWTETNEAADTYGTLLASPLLFQPGTKTNYGQGLDWLAVLIERITQQSLASHLAAQIFAPLHMNETGFEPGFGGDVLVRDGNAGKFWPRVLRSGDEFVALESNEPDIKTRDDAFPRGEYHTGCLGTGLVSSAADYTRLLAILLPQNGGVDPQTGYRVLRPESVAEITSAQLPAQIQHDSRNVPASGASPIILPGILQAPHVDPEGSFGLGCGVQGAERVLAAGSRGRGKGSVYWYGAANTEYWVDVEKGVVVYMNGNYYPWNEESWTKFVAGVEKIVYEGLKE</sequence>
<dbReference type="SUPFAM" id="SSF56601">
    <property type="entry name" value="beta-lactamase/transpeptidase-like"/>
    <property type="match status" value="1"/>
</dbReference>
<feature type="domain" description="Beta-lactamase-related" evidence="1">
    <location>
        <begin position="31"/>
        <end position="423"/>
    </location>
</feature>
<evidence type="ECO:0000313" key="3">
    <source>
        <dbReference type="Proteomes" id="UP000813461"/>
    </source>
</evidence>
<dbReference type="EMBL" id="JAGMVJ010000010">
    <property type="protein sequence ID" value="KAH7086828.1"/>
    <property type="molecule type" value="Genomic_DNA"/>
</dbReference>
<reference evidence="2" key="1">
    <citation type="journal article" date="2021" name="Nat. Commun.">
        <title>Genetic determinants of endophytism in the Arabidopsis root mycobiome.</title>
        <authorList>
            <person name="Mesny F."/>
            <person name="Miyauchi S."/>
            <person name="Thiergart T."/>
            <person name="Pickel B."/>
            <person name="Atanasova L."/>
            <person name="Karlsson M."/>
            <person name="Huettel B."/>
            <person name="Barry K.W."/>
            <person name="Haridas S."/>
            <person name="Chen C."/>
            <person name="Bauer D."/>
            <person name="Andreopoulos W."/>
            <person name="Pangilinan J."/>
            <person name="LaButti K."/>
            <person name="Riley R."/>
            <person name="Lipzen A."/>
            <person name="Clum A."/>
            <person name="Drula E."/>
            <person name="Henrissat B."/>
            <person name="Kohler A."/>
            <person name="Grigoriev I.V."/>
            <person name="Martin F.M."/>
            <person name="Hacquard S."/>
        </authorList>
    </citation>
    <scope>NUCLEOTIDE SEQUENCE</scope>
    <source>
        <strain evidence="2">MPI-SDFR-AT-0120</strain>
    </source>
</reference>
<dbReference type="Gene3D" id="3.40.710.10">
    <property type="entry name" value="DD-peptidase/beta-lactamase superfamily"/>
    <property type="match status" value="1"/>
</dbReference>
<accession>A0A8K0R4V2</accession>
<dbReference type="OrthoDB" id="428260at2759"/>
<proteinExistence type="predicted"/>